<feature type="signal peptide" evidence="7">
    <location>
        <begin position="1"/>
        <end position="27"/>
    </location>
</feature>
<dbReference type="Pfam" id="PF07886">
    <property type="entry name" value="BA14K"/>
    <property type="match status" value="1"/>
</dbReference>
<name>A0A1I1LP87_9HYPH</name>
<dbReference type="AlphaFoldDB" id="A0A1I1LP87"/>
<evidence type="ECO:0000313" key="8">
    <source>
        <dbReference type="EMBL" id="SFC74924.1"/>
    </source>
</evidence>
<evidence type="ECO:0000256" key="6">
    <source>
        <dbReference type="ARBA" id="ARBA00025321"/>
    </source>
</evidence>
<dbReference type="GO" id="GO:0030246">
    <property type="term" value="F:carbohydrate binding"/>
    <property type="evidence" value="ECO:0007669"/>
    <property type="project" value="UniProtKB-KW"/>
</dbReference>
<dbReference type="RefSeq" id="WP_052952902.1">
    <property type="nucleotide sequence ID" value="NZ_FOMB01000010.1"/>
</dbReference>
<evidence type="ECO:0000256" key="5">
    <source>
        <dbReference type="ARBA" id="ARBA00022734"/>
    </source>
</evidence>
<evidence type="ECO:0000256" key="4">
    <source>
        <dbReference type="ARBA" id="ARBA00022475"/>
    </source>
</evidence>
<keyword evidence="4" id="KW-0472">Membrane</keyword>
<evidence type="ECO:0000313" key="9">
    <source>
        <dbReference type="Proteomes" id="UP000182258"/>
    </source>
</evidence>
<dbReference type="EMBL" id="FOMB01000010">
    <property type="protein sequence ID" value="SFC74924.1"/>
    <property type="molecule type" value="Genomic_DNA"/>
</dbReference>
<keyword evidence="4" id="KW-1003">Cell membrane</keyword>
<evidence type="ECO:0000256" key="3">
    <source>
        <dbReference type="ARBA" id="ARBA00020552"/>
    </source>
</evidence>
<comment type="similarity">
    <text evidence="2">Belongs to the BA14k family.</text>
</comment>
<keyword evidence="7" id="KW-0732">Signal</keyword>
<proteinExistence type="inferred from homology"/>
<keyword evidence="5" id="KW-0430">Lectin</keyword>
<protein>
    <recommendedName>
        <fullName evidence="3">Lectin-like protein BA14k</fullName>
    </recommendedName>
</protein>
<dbReference type="Proteomes" id="UP000182258">
    <property type="component" value="Unassembled WGS sequence"/>
</dbReference>
<evidence type="ECO:0000256" key="1">
    <source>
        <dbReference type="ARBA" id="ARBA00004167"/>
    </source>
</evidence>
<evidence type="ECO:0000256" key="7">
    <source>
        <dbReference type="SAM" id="SignalP"/>
    </source>
</evidence>
<sequence>MSAARNGIVAAVMTATIAVASIVPAQAQNVTLSFGQRTQVIETYCDRYPNDRDCRGYNGGNWRDRDYDRFYNSRRQDLDPIATGIFGAAFGAIIGGAIANGNRDRVVGRSYDSHVDACYARYRSYDERTDTFMGYDGARHRCNL</sequence>
<dbReference type="InterPro" id="IPR012413">
    <property type="entry name" value="BA14K"/>
</dbReference>
<organism evidence="8 9">
    <name type="scientific">Devosia psychrophila</name>
    <dbReference type="NCBI Taxonomy" id="728005"/>
    <lineage>
        <taxon>Bacteria</taxon>
        <taxon>Pseudomonadati</taxon>
        <taxon>Pseudomonadota</taxon>
        <taxon>Alphaproteobacteria</taxon>
        <taxon>Hyphomicrobiales</taxon>
        <taxon>Devosiaceae</taxon>
        <taxon>Devosia</taxon>
    </lineage>
</organism>
<gene>
    <name evidence="8" type="ORF">SAMN04488059_11090</name>
</gene>
<reference evidence="8 9" key="1">
    <citation type="submission" date="2016-10" db="EMBL/GenBank/DDBJ databases">
        <authorList>
            <person name="de Groot N.N."/>
        </authorList>
    </citation>
    <scope>NUCLEOTIDE SEQUENCE [LARGE SCALE GENOMIC DNA]</scope>
    <source>
        <strain evidence="8 9">CGMCC 1.10210</strain>
    </source>
</reference>
<comment type="subcellular location">
    <subcellularLocation>
        <location evidence="1">Membrane</location>
        <topology evidence="1">Single-pass membrane protein</topology>
    </subcellularLocation>
</comment>
<accession>A0A1I1LP87</accession>
<dbReference type="GO" id="GO:0016020">
    <property type="term" value="C:membrane"/>
    <property type="evidence" value="ECO:0007669"/>
    <property type="project" value="UniProtKB-SubCell"/>
</dbReference>
<feature type="chain" id="PRO_5010364488" description="Lectin-like protein BA14k" evidence="7">
    <location>
        <begin position="28"/>
        <end position="144"/>
    </location>
</feature>
<evidence type="ECO:0000256" key="2">
    <source>
        <dbReference type="ARBA" id="ARBA00010270"/>
    </source>
</evidence>
<comment type="function">
    <text evidence="6">Has immunoglobulin-binding and hemagglutination properties, and can bind to mannose. Essential for virulence. May be involved in LPS biosynthesis or polysaccharide transport.</text>
</comment>